<dbReference type="EMBL" id="FOMX01000006">
    <property type="protein sequence ID" value="SFD90342.1"/>
    <property type="molecule type" value="Genomic_DNA"/>
</dbReference>
<dbReference type="STRING" id="54.SAMN02745121_02099"/>
<dbReference type="PROSITE" id="PS51257">
    <property type="entry name" value="PROKAR_LIPOPROTEIN"/>
    <property type="match status" value="1"/>
</dbReference>
<protein>
    <submittedName>
        <fullName evidence="1">Uncharacterized protein</fullName>
    </submittedName>
</protein>
<name>A0A1I1W5B0_9BACT</name>
<evidence type="ECO:0000313" key="2">
    <source>
        <dbReference type="Proteomes" id="UP000199400"/>
    </source>
</evidence>
<dbReference type="RefSeq" id="WP_096325882.1">
    <property type="nucleotide sequence ID" value="NZ_FOMX01000006.1"/>
</dbReference>
<evidence type="ECO:0000313" key="1">
    <source>
        <dbReference type="EMBL" id="SFD90342.1"/>
    </source>
</evidence>
<proteinExistence type="predicted"/>
<dbReference type="OrthoDB" id="5506462at2"/>
<accession>A0A1I1W5B0</accession>
<organism evidence="1 2">
    <name type="scientific">Nannocystis exedens</name>
    <dbReference type="NCBI Taxonomy" id="54"/>
    <lineage>
        <taxon>Bacteria</taxon>
        <taxon>Pseudomonadati</taxon>
        <taxon>Myxococcota</taxon>
        <taxon>Polyangia</taxon>
        <taxon>Nannocystales</taxon>
        <taxon>Nannocystaceae</taxon>
        <taxon>Nannocystis</taxon>
    </lineage>
</organism>
<gene>
    <name evidence="1" type="ORF">SAMN02745121_02099</name>
</gene>
<keyword evidence="2" id="KW-1185">Reference proteome</keyword>
<dbReference type="Proteomes" id="UP000199400">
    <property type="component" value="Unassembled WGS sequence"/>
</dbReference>
<reference evidence="2" key="1">
    <citation type="submission" date="2016-10" db="EMBL/GenBank/DDBJ databases">
        <authorList>
            <person name="Varghese N."/>
            <person name="Submissions S."/>
        </authorList>
    </citation>
    <scope>NUCLEOTIDE SEQUENCE [LARGE SCALE GENOMIC DNA]</scope>
    <source>
        <strain evidence="2">ATCC 25963</strain>
    </source>
</reference>
<sequence length="212" mass="23357">MKIHAVCLALLLASCAQRDVRGLARASEGAAGAVRRGDAKELSSHVLVGARARVDYAAILGDKAARQRWAKTLKKPAEIRPRAVVFLAPDAPVDVRWTPRGWVFAEDPTLVYDQSTPRAALRSLVRASLQRRWDVLLGLAPERYRLGLSEDDLRAAWTEGEHADALQTARDRLAARLGDRIVADAHEAVLDLGNAEVARLEREGTRWVVVDF</sequence>
<dbReference type="AlphaFoldDB" id="A0A1I1W5B0"/>